<protein>
    <submittedName>
        <fullName evidence="2">Uncharacterized protein</fullName>
    </submittedName>
</protein>
<evidence type="ECO:0000313" key="2">
    <source>
        <dbReference type="EMBL" id="AWL27115.1"/>
    </source>
</evidence>
<dbReference type="STRING" id="1871111.GCA_001704615_00938"/>
<name>A0A2S2F8G4_9GAMM</name>
<sequence>MQNNNKQNWIIAILSTILVIILVAIGVFGFWFKGAYEKLNETNKDSNQTVEVEEEQPVIVQQQEEVLPSCYDSYTLDTLRGIVYQEALSEKDVKSNQLAVENIENTQLKFQDIATLSESDDYNPIRVCEAKLDMTYPYMTQEQIDKLGSDFLWYLHFSGKKNEYTSLPKSIKYEIKFVHNEDGEKQVYVEMDHAKSYAFVVYFMGINYYSKYQKSNTEYVEPDM</sequence>
<dbReference type="RefSeq" id="WP_065994818.1">
    <property type="nucleotide sequence ID" value="NZ_CP029389.2"/>
</dbReference>
<keyword evidence="3" id="KW-1185">Reference proteome</keyword>
<keyword evidence="1" id="KW-0812">Transmembrane</keyword>
<keyword evidence="2" id="KW-0614">Plasmid</keyword>
<evidence type="ECO:0000256" key="1">
    <source>
        <dbReference type="SAM" id="Phobius"/>
    </source>
</evidence>
<gene>
    <name evidence="2" type="ORF">DJ533_00070</name>
</gene>
<keyword evidence="1" id="KW-1133">Transmembrane helix</keyword>
<geneLocation type="plasmid" evidence="2 3">
    <name>p1_010030</name>
</geneLocation>
<proteinExistence type="predicted"/>
<organism evidence="2 3">
    <name type="scientific">Acinetobacter defluvii</name>
    <dbReference type="NCBI Taxonomy" id="1871111"/>
    <lineage>
        <taxon>Bacteria</taxon>
        <taxon>Pseudomonadati</taxon>
        <taxon>Pseudomonadota</taxon>
        <taxon>Gammaproteobacteria</taxon>
        <taxon>Moraxellales</taxon>
        <taxon>Moraxellaceae</taxon>
        <taxon>Acinetobacter</taxon>
    </lineage>
</organism>
<accession>A0A2S2F8G4</accession>
<keyword evidence="1" id="KW-0472">Membrane</keyword>
<dbReference type="EMBL" id="CP029389">
    <property type="protein sequence ID" value="AWL27115.1"/>
    <property type="molecule type" value="Genomic_DNA"/>
</dbReference>
<dbReference type="AlphaFoldDB" id="A0A2S2F8G4"/>
<reference evidence="2" key="1">
    <citation type="submission" date="2019-08" db="EMBL/GenBank/DDBJ databases">
        <title>The complete genome of Acinetobacter defluvii strain WCHAD010030.</title>
        <authorList>
            <person name="Hu Y."/>
            <person name="Qin J."/>
            <person name="Feng Y."/>
            <person name="Zong Z."/>
        </authorList>
    </citation>
    <scope>NUCLEOTIDE SEQUENCE</scope>
    <source>
        <strain evidence="2">WCHA30</strain>
        <plasmid evidence="2">p1_010030</plasmid>
    </source>
</reference>
<evidence type="ECO:0000313" key="3">
    <source>
        <dbReference type="Proteomes" id="UP000245977"/>
    </source>
</evidence>
<dbReference type="Proteomes" id="UP000245977">
    <property type="component" value="Plasmid p1_010030"/>
</dbReference>
<dbReference type="KEGG" id="adv:DJ533_00070"/>
<feature type="transmembrane region" description="Helical" evidence="1">
    <location>
        <begin position="9"/>
        <end position="32"/>
    </location>
</feature>